<accession>A0A1H7QHB5</accession>
<evidence type="ECO:0000259" key="9">
    <source>
        <dbReference type="PROSITE" id="PS51900"/>
    </source>
</evidence>
<dbReference type="SUPFAM" id="SSF56349">
    <property type="entry name" value="DNA breaking-rejoining enzymes"/>
    <property type="match status" value="1"/>
</dbReference>
<feature type="domain" description="Core-binding (CB)" evidence="9">
    <location>
        <begin position="67"/>
        <end position="157"/>
    </location>
</feature>
<keyword evidence="4 6" id="KW-0238">DNA-binding</keyword>
<organism evidence="10 11">
    <name type="scientific">Ruminococcus albus</name>
    <dbReference type="NCBI Taxonomy" id="1264"/>
    <lineage>
        <taxon>Bacteria</taxon>
        <taxon>Bacillati</taxon>
        <taxon>Bacillota</taxon>
        <taxon>Clostridia</taxon>
        <taxon>Eubacteriales</taxon>
        <taxon>Oscillospiraceae</taxon>
        <taxon>Ruminococcus</taxon>
    </lineage>
</organism>
<dbReference type="Pfam" id="PF14659">
    <property type="entry name" value="Phage_int_SAM_3"/>
    <property type="match status" value="1"/>
</dbReference>
<evidence type="ECO:0000256" key="6">
    <source>
        <dbReference type="PROSITE-ProRule" id="PRU01248"/>
    </source>
</evidence>
<gene>
    <name evidence="10" type="ORF">SAMN05216469_1377</name>
</gene>
<protein>
    <submittedName>
        <fullName evidence="10">Site-specific recombinase XerD</fullName>
    </submittedName>
</protein>
<dbReference type="RefSeq" id="WP_242940284.1">
    <property type="nucleotide sequence ID" value="NZ_FOAT01000037.1"/>
</dbReference>
<dbReference type="Gene3D" id="1.10.150.130">
    <property type="match status" value="1"/>
</dbReference>
<dbReference type="InterPro" id="IPR002104">
    <property type="entry name" value="Integrase_catalytic"/>
</dbReference>
<evidence type="ECO:0000259" key="8">
    <source>
        <dbReference type="PROSITE" id="PS51898"/>
    </source>
</evidence>
<evidence type="ECO:0000313" key="10">
    <source>
        <dbReference type="EMBL" id="SEL46677.1"/>
    </source>
</evidence>
<keyword evidence="5" id="KW-0233">DNA recombination</keyword>
<dbReference type="InterPro" id="IPR044068">
    <property type="entry name" value="CB"/>
</dbReference>
<dbReference type="PANTHER" id="PTHR30349:SF64">
    <property type="entry name" value="PROPHAGE INTEGRASE INTD-RELATED"/>
    <property type="match status" value="1"/>
</dbReference>
<feature type="compositionally biased region" description="Polar residues" evidence="7">
    <location>
        <begin position="401"/>
        <end position="417"/>
    </location>
</feature>
<dbReference type="InterPro" id="IPR011010">
    <property type="entry name" value="DNA_brk_join_enz"/>
</dbReference>
<evidence type="ECO:0000256" key="3">
    <source>
        <dbReference type="ARBA" id="ARBA00022908"/>
    </source>
</evidence>
<dbReference type="GO" id="GO:0003677">
    <property type="term" value="F:DNA binding"/>
    <property type="evidence" value="ECO:0007669"/>
    <property type="project" value="UniProtKB-UniRule"/>
</dbReference>
<evidence type="ECO:0000256" key="2">
    <source>
        <dbReference type="ARBA" id="ARBA00008857"/>
    </source>
</evidence>
<dbReference type="Pfam" id="PF00589">
    <property type="entry name" value="Phage_integrase"/>
    <property type="match status" value="1"/>
</dbReference>
<sequence length="417" mass="48474">MANIRKRGNTYQIRVSCGYDTKGEQITQTMSWKPPEGMTAKQAEKEVQRQAVLFEERCQQGQVTTNVKFEAFAEEWLETYAKLNLRNTSYERMKQLRNRVYPAIGHMRMDKIKARHIQQFVYDLAVNGKSFKNGKPLSRKTVVHHLSFISDVFSYAVKMELLTDNPCRRVTVPKGEKKEKEIYTLEQVEQLFNLLEDAPLKYRTFFTLAIYSGFRRGELLGLEWKDIDWDNCVISVKRTSNYTAEKGIYTDTTKTRKSQRSLKFPMVVMDLLRAFKAEQDEERERIGDKWQDYDRLFVKWDGRPMNNNTPYFWFNEFCEKNNFPFRDIHSLRHFYASALINEGVDAAAVSGALGHSVISTTTSIYCHVFQQAQARAGEAIANVLDFKKKHEDDPTDPPGITMTTNKNYSKDIQSSAK</sequence>
<feature type="domain" description="Tyr recombinase" evidence="8">
    <location>
        <begin position="178"/>
        <end position="378"/>
    </location>
</feature>
<comment type="similarity">
    <text evidence="2">Belongs to the 'phage' integrase family.</text>
</comment>
<dbReference type="Proteomes" id="UP000186015">
    <property type="component" value="Unassembled WGS sequence"/>
</dbReference>
<reference evidence="10 11" key="1">
    <citation type="submission" date="2016-10" db="EMBL/GenBank/DDBJ databases">
        <authorList>
            <person name="de Groot N.N."/>
        </authorList>
    </citation>
    <scope>NUCLEOTIDE SEQUENCE [LARGE SCALE GENOMIC DNA]</scope>
    <source>
        <strain evidence="10 11">KH2T6</strain>
    </source>
</reference>
<evidence type="ECO:0000256" key="4">
    <source>
        <dbReference type="ARBA" id="ARBA00023125"/>
    </source>
</evidence>
<dbReference type="GO" id="GO:0006310">
    <property type="term" value="P:DNA recombination"/>
    <property type="evidence" value="ECO:0007669"/>
    <property type="project" value="UniProtKB-KW"/>
</dbReference>
<keyword evidence="3" id="KW-0229">DNA integration</keyword>
<dbReference type="Gene3D" id="1.10.443.10">
    <property type="entry name" value="Intergrase catalytic core"/>
    <property type="match status" value="1"/>
</dbReference>
<evidence type="ECO:0000256" key="7">
    <source>
        <dbReference type="SAM" id="MobiDB-lite"/>
    </source>
</evidence>
<name>A0A1H7QHB5_RUMAL</name>
<dbReference type="AlphaFoldDB" id="A0A1H7QHB5"/>
<dbReference type="InterPro" id="IPR010998">
    <property type="entry name" value="Integrase_recombinase_N"/>
</dbReference>
<dbReference type="PROSITE" id="PS51898">
    <property type="entry name" value="TYR_RECOMBINASE"/>
    <property type="match status" value="1"/>
</dbReference>
<dbReference type="GO" id="GO:0015074">
    <property type="term" value="P:DNA integration"/>
    <property type="evidence" value="ECO:0007669"/>
    <property type="project" value="UniProtKB-KW"/>
</dbReference>
<evidence type="ECO:0000313" key="11">
    <source>
        <dbReference type="Proteomes" id="UP000186015"/>
    </source>
</evidence>
<dbReference type="InterPro" id="IPR050090">
    <property type="entry name" value="Tyrosine_recombinase_XerCD"/>
</dbReference>
<dbReference type="InterPro" id="IPR013762">
    <property type="entry name" value="Integrase-like_cat_sf"/>
</dbReference>
<proteinExistence type="inferred from homology"/>
<evidence type="ECO:0000256" key="5">
    <source>
        <dbReference type="ARBA" id="ARBA00023172"/>
    </source>
</evidence>
<comment type="function">
    <text evidence="1">Site-specific tyrosine recombinase, which acts by catalyzing the cutting and rejoining of the recombining DNA molecules.</text>
</comment>
<dbReference type="EMBL" id="FOAT01000037">
    <property type="protein sequence ID" value="SEL46677.1"/>
    <property type="molecule type" value="Genomic_DNA"/>
</dbReference>
<dbReference type="CDD" id="cd01189">
    <property type="entry name" value="INT_ICEBs1_C_like"/>
    <property type="match status" value="1"/>
</dbReference>
<dbReference type="InterPro" id="IPR004107">
    <property type="entry name" value="Integrase_SAM-like_N"/>
</dbReference>
<evidence type="ECO:0000256" key="1">
    <source>
        <dbReference type="ARBA" id="ARBA00003283"/>
    </source>
</evidence>
<feature type="region of interest" description="Disordered" evidence="7">
    <location>
        <begin position="388"/>
        <end position="417"/>
    </location>
</feature>
<dbReference type="PROSITE" id="PS51900">
    <property type="entry name" value="CB"/>
    <property type="match status" value="1"/>
</dbReference>
<dbReference type="PANTHER" id="PTHR30349">
    <property type="entry name" value="PHAGE INTEGRASE-RELATED"/>
    <property type="match status" value="1"/>
</dbReference>